<accession>A0A165ZRH9</accession>
<gene>
    <name evidence="1" type="ORF">SISSUDRAFT_269863</name>
</gene>
<dbReference type="GO" id="GO:0007166">
    <property type="term" value="P:cell surface receptor signaling pathway"/>
    <property type="evidence" value="ECO:0007669"/>
    <property type="project" value="InterPro"/>
</dbReference>
<dbReference type="Gene3D" id="1.20.930.20">
    <property type="entry name" value="Adaptor protein Cbl, N-terminal domain"/>
    <property type="match status" value="1"/>
</dbReference>
<evidence type="ECO:0000313" key="2">
    <source>
        <dbReference type="Proteomes" id="UP000076798"/>
    </source>
</evidence>
<keyword evidence="2" id="KW-1185">Reference proteome</keyword>
<sequence>MALLPLPQSTAVDSHRLDAPILRSTLPVQVKGTFNYALRTLKELSQVANQTSTTVVASIAVLILETAHSVRSCKDECLLLAMQISELVLLFSESDSQAGDMYEPLIDISVLIRTLSEVHDCQKKLTKRGFFIRALEVREVKAALKRHAQDIENAIQIFRTRSSLRMQRSIVRQVKSDAQNTEEFIEQLDVLRHEIEQAGALQTVSQLHILFVPMTISDDLR</sequence>
<evidence type="ECO:0008006" key="3">
    <source>
        <dbReference type="Google" id="ProtNLM"/>
    </source>
</evidence>
<dbReference type="InterPro" id="IPR059179">
    <property type="entry name" value="MLKL-like_MCAfunc"/>
</dbReference>
<name>A0A165ZRH9_9AGAM</name>
<proteinExistence type="predicted"/>
<dbReference type="InterPro" id="IPR036537">
    <property type="entry name" value="Adaptor_Cbl_N_dom_sf"/>
</dbReference>
<dbReference type="AlphaFoldDB" id="A0A165ZRH9"/>
<dbReference type="CDD" id="cd21037">
    <property type="entry name" value="MLKL_NTD"/>
    <property type="match status" value="1"/>
</dbReference>
<dbReference type="Proteomes" id="UP000076798">
    <property type="component" value="Unassembled WGS sequence"/>
</dbReference>
<evidence type="ECO:0000313" key="1">
    <source>
        <dbReference type="EMBL" id="KZT34564.1"/>
    </source>
</evidence>
<organism evidence="1 2">
    <name type="scientific">Sistotremastrum suecicum HHB10207 ss-3</name>
    <dbReference type="NCBI Taxonomy" id="1314776"/>
    <lineage>
        <taxon>Eukaryota</taxon>
        <taxon>Fungi</taxon>
        <taxon>Dikarya</taxon>
        <taxon>Basidiomycota</taxon>
        <taxon>Agaricomycotina</taxon>
        <taxon>Agaricomycetes</taxon>
        <taxon>Sistotremastrales</taxon>
        <taxon>Sistotremastraceae</taxon>
        <taxon>Sistotremastrum</taxon>
    </lineage>
</organism>
<protein>
    <recommendedName>
        <fullName evidence="3">Fungal N-terminal domain-containing protein</fullName>
    </recommendedName>
</protein>
<reference evidence="1 2" key="1">
    <citation type="journal article" date="2016" name="Mol. Biol. Evol.">
        <title>Comparative Genomics of Early-Diverging Mushroom-Forming Fungi Provides Insights into the Origins of Lignocellulose Decay Capabilities.</title>
        <authorList>
            <person name="Nagy L.G."/>
            <person name="Riley R."/>
            <person name="Tritt A."/>
            <person name="Adam C."/>
            <person name="Daum C."/>
            <person name="Floudas D."/>
            <person name="Sun H."/>
            <person name="Yadav J.S."/>
            <person name="Pangilinan J."/>
            <person name="Larsson K.H."/>
            <person name="Matsuura K."/>
            <person name="Barry K."/>
            <person name="Labutti K."/>
            <person name="Kuo R."/>
            <person name="Ohm R.A."/>
            <person name="Bhattacharya S.S."/>
            <person name="Shirouzu T."/>
            <person name="Yoshinaga Y."/>
            <person name="Martin F.M."/>
            <person name="Grigoriev I.V."/>
            <person name="Hibbett D.S."/>
        </authorList>
    </citation>
    <scope>NUCLEOTIDE SEQUENCE [LARGE SCALE GENOMIC DNA]</scope>
    <source>
        <strain evidence="1 2">HHB10207 ss-3</strain>
    </source>
</reference>
<dbReference type="EMBL" id="KV428175">
    <property type="protein sequence ID" value="KZT34564.1"/>
    <property type="molecule type" value="Genomic_DNA"/>
</dbReference>